<evidence type="ECO:0000313" key="3">
    <source>
        <dbReference type="EMBL" id="EAW31843.1"/>
    </source>
</evidence>
<gene>
    <name evidence="3" type="ORF">GP2143_05315</name>
</gene>
<dbReference type="Pfam" id="PF13476">
    <property type="entry name" value="AAA_23"/>
    <property type="match status" value="1"/>
</dbReference>
<dbReference type="AlphaFoldDB" id="A0YBB3"/>
<dbReference type="PANTHER" id="PTHR32114">
    <property type="entry name" value="ABC TRANSPORTER ABCH.3"/>
    <property type="match status" value="1"/>
</dbReference>
<evidence type="ECO:0000256" key="1">
    <source>
        <dbReference type="SAM" id="Coils"/>
    </source>
</evidence>
<dbReference type="GO" id="GO:0004527">
    <property type="term" value="F:exonuclease activity"/>
    <property type="evidence" value="ECO:0007669"/>
    <property type="project" value="UniProtKB-KW"/>
</dbReference>
<reference evidence="3 4" key="1">
    <citation type="journal article" date="2010" name="J. Bacteriol.">
        <title>Genome sequence of the oligotrophic marine Gammaproteobacterium HTCC2143, isolated from the Oregon Coast.</title>
        <authorList>
            <person name="Oh H.M."/>
            <person name="Kang I."/>
            <person name="Ferriera S."/>
            <person name="Giovannoni S.J."/>
            <person name="Cho J.C."/>
        </authorList>
    </citation>
    <scope>NUCLEOTIDE SEQUENCE [LARGE SCALE GENOMIC DNA]</scope>
    <source>
        <strain evidence="3 4">HTCC2143</strain>
    </source>
</reference>
<feature type="coiled-coil region" evidence="1">
    <location>
        <begin position="811"/>
        <end position="838"/>
    </location>
</feature>
<proteinExistence type="predicted"/>
<evidence type="ECO:0000313" key="4">
    <source>
        <dbReference type="Proteomes" id="UP000004931"/>
    </source>
</evidence>
<dbReference type="eggNOG" id="COG0419">
    <property type="taxonomic scope" value="Bacteria"/>
</dbReference>
<sequence length="1019" mass="112227">MKPLSLTLQAFGPFAGKESLDFAALGSNPLFLINGATGAGKSSILDAICFALYGQTTGAERDPAQMRCDFSEPSLLTEVNLEFALGTKHYRVRRVPQQNKPKTHGEGITNHAPEAQFWELDGTKDGNLLVSKKVTDATQAIKELIGLDVEQFRQVMVLPQGKFRELLLADSSDRQKIFSQLFQASIYKRIEESLKSRASGIKQAVENHQNQIRGILQAAEVNTENEVANSLATLAPELSVALDVRTKAEAEKKASETAKEQAEWLVNRLDEFSYKQKQLAEYVEQESVINAKQQKLDKAINARAVKPMFASMQAEEGSLDSLEKALASSADQWKQAELRQVTSVQAFNLAKTNAKELGELTKQQLTLEQLEKQYHELQQAQGRLTIADEDLNASKMVLTQNQQQQATLNNELEVAEQSNQTLQGELENLAGQQILLSQLDTQLAERRQLEISRDLETERAESEIICQQDYRVAQESFKQAEVSAKKTEMSWHAGQAALLSRELKHDEPCPVCGSVEHPSPAADNSELTDKSAVDKARAVAETARRVMDNSREGLDTAASALTQTRAERERLAILLGPLASEPLAVLQAKHSANVEALNTLLAKQDLQRQLQARLAVIKAEQVLLTKTLETLAGEVSEHNEKVVRIRAGVDQLLSVLSQVLHKPDAITEQLAEVALHMRRLSQTLEVAEKAQADTRSECDKAAAQHAALEKQLIEQAKQTSEATAAWHEALADSLFVTVDDFRLAVLAENEQLELKLTIEGYRTELSAIKGAVQQIQADIAERTRPDLIAIEAALNEKNELYKSADTLWRTLEARSNQLKDIQVKLERAHEKNELLEAEYKITGTLSDVANGQTGNKISLQRFVLSVLLDDVLIQASQRLNLMSKGRYQLVRKEDRAKGNKASGLELEVEDSYSGKTRSVATLSGGESFLAALSLALGLSDVVQSYAGGIKLDALFIDEGFGSLDPESLDLAVRTLIDLQASGRMIGIISHVTELKEQMALRVDVESGRVGSHITINVAA</sequence>
<dbReference type="STRING" id="247633.GP2143_05315"/>
<protein>
    <submittedName>
        <fullName evidence="3">Exonuclease SbcC, putative</fullName>
    </submittedName>
</protein>
<organism evidence="3 4">
    <name type="scientific">marine gamma proteobacterium HTCC2143</name>
    <dbReference type="NCBI Taxonomy" id="247633"/>
    <lineage>
        <taxon>Bacteria</taxon>
        <taxon>Pseudomonadati</taxon>
        <taxon>Pseudomonadota</taxon>
        <taxon>Gammaproteobacteria</taxon>
        <taxon>Cellvibrionales</taxon>
        <taxon>Spongiibacteraceae</taxon>
        <taxon>BD1-7 clade</taxon>
    </lineage>
</organism>
<feature type="coiled-coil region" evidence="1">
    <location>
        <begin position="353"/>
        <end position="432"/>
    </location>
</feature>
<keyword evidence="3" id="KW-0269">Exonuclease</keyword>
<name>A0YBB3_9GAMM</name>
<comment type="caution">
    <text evidence="3">The sequence shown here is derived from an EMBL/GenBank/DDBJ whole genome shotgun (WGS) entry which is preliminary data.</text>
</comment>
<dbReference type="EMBL" id="AAVT01000002">
    <property type="protein sequence ID" value="EAW31843.1"/>
    <property type="molecule type" value="Genomic_DNA"/>
</dbReference>
<keyword evidence="4" id="KW-1185">Reference proteome</keyword>
<dbReference type="InterPro" id="IPR027417">
    <property type="entry name" value="P-loop_NTPase"/>
</dbReference>
<keyword evidence="3" id="KW-0378">Hydrolase</keyword>
<dbReference type="Pfam" id="PF13558">
    <property type="entry name" value="SbcC_Walker_B"/>
    <property type="match status" value="1"/>
</dbReference>
<dbReference type="Gene3D" id="3.40.50.300">
    <property type="entry name" value="P-loop containing nucleotide triphosphate hydrolases"/>
    <property type="match status" value="2"/>
</dbReference>
<dbReference type="Proteomes" id="UP000004931">
    <property type="component" value="Unassembled WGS sequence"/>
</dbReference>
<feature type="domain" description="Rad50/SbcC-type AAA" evidence="2">
    <location>
        <begin position="5"/>
        <end position="216"/>
    </location>
</feature>
<evidence type="ECO:0000259" key="2">
    <source>
        <dbReference type="Pfam" id="PF13476"/>
    </source>
</evidence>
<accession>A0YBB3</accession>
<dbReference type="PANTHER" id="PTHR32114:SF2">
    <property type="entry name" value="ABC TRANSPORTER ABCH.3"/>
    <property type="match status" value="1"/>
</dbReference>
<keyword evidence="1" id="KW-0175">Coiled coil</keyword>
<dbReference type="OrthoDB" id="9795626at2"/>
<dbReference type="InterPro" id="IPR038729">
    <property type="entry name" value="Rad50/SbcC_AAA"/>
</dbReference>
<dbReference type="GO" id="GO:0006302">
    <property type="term" value="P:double-strand break repair"/>
    <property type="evidence" value="ECO:0007669"/>
    <property type="project" value="InterPro"/>
</dbReference>
<keyword evidence="3" id="KW-0540">Nuclease</keyword>
<dbReference type="SUPFAM" id="SSF52540">
    <property type="entry name" value="P-loop containing nucleoside triphosphate hydrolases"/>
    <property type="match status" value="1"/>
</dbReference>
<dbReference type="GO" id="GO:0016887">
    <property type="term" value="F:ATP hydrolysis activity"/>
    <property type="evidence" value="ECO:0007669"/>
    <property type="project" value="InterPro"/>
</dbReference>
<feature type="coiled-coil region" evidence="1">
    <location>
        <begin position="677"/>
        <end position="718"/>
    </location>
</feature>